<comment type="caution">
    <text evidence="1">The sequence shown here is derived from an EMBL/GenBank/DDBJ whole genome shotgun (WGS) entry which is preliminary data.</text>
</comment>
<dbReference type="EMBL" id="AOPZ01000478">
    <property type="protein sequence ID" value="EPH39844.1"/>
    <property type="molecule type" value="Genomic_DNA"/>
</dbReference>
<accession>S3ZB64</accession>
<dbReference type="AlphaFoldDB" id="S3ZB64"/>
<gene>
    <name evidence="1" type="ORF">STRAU_7050</name>
</gene>
<reference evidence="1 2" key="1">
    <citation type="submission" date="2013-02" db="EMBL/GenBank/DDBJ databases">
        <title>Draft Genome Sequence of Streptomyces aurantiacus, Which Produces Setomimycin.</title>
        <authorList>
            <person name="Gruening B.A."/>
            <person name="Praeg A."/>
            <person name="Erxleben A."/>
            <person name="Guenther S."/>
            <person name="Mueller M."/>
        </authorList>
    </citation>
    <scope>NUCLEOTIDE SEQUENCE [LARGE SCALE GENOMIC DNA]</scope>
    <source>
        <strain evidence="1 2">JA 4570</strain>
    </source>
</reference>
<evidence type="ECO:0000313" key="1">
    <source>
        <dbReference type="EMBL" id="EPH39844.1"/>
    </source>
</evidence>
<proteinExistence type="predicted"/>
<protein>
    <submittedName>
        <fullName evidence="1">Uncharacterized protein</fullName>
    </submittedName>
</protein>
<organism evidence="1 2">
    <name type="scientific">Streptomyces aurantiacus JA 4570</name>
    <dbReference type="NCBI Taxonomy" id="1286094"/>
    <lineage>
        <taxon>Bacteria</taxon>
        <taxon>Bacillati</taxon>
        <taxon>Actinomycetota</taxon>
        <taxon>Actinomycetes</taxon>
        <taxon>Kitasatosporales</taxon>
        <taxon>Streptomycetaceae</taxon>
        <taxon>Streptomyces</taxon>
        <taxon>Streptomyces aurantiacus group</taxon>
    </lineage>
</organism>
<sequence>MTVVSPTDKYVTARPHVLSRGQTARKVNSARHPTGDCAPLGTTNRGCPFCGASPVGIAQVIETPGKFRRAR</sequence>
<dbReference type="Proteomes" id="UP000014629">
    <property type="component" value="Unassembled WGS sequence"/>
</dbReference>
<name>S3ZB64_9ACTN</name>
<keyword evidence="2" id="KW-1185">Reference proteome</keyword>
<evidence type="ECO:0000313" key="2">
    <source>
        <dbReference type="Proteomes" id="UP000014629"/>
    </source>
</evidence>